<keyword evidence="1" id="KW-0812">Transmembrane</keyword>
<keyword evidence="1" id="KW-1133">Transmembrane helix</keyword>
<sequence>MAQNNMELSIIQHRVAAIMDAVIGNPLVYMPLIGAWFITETYFIVNSDEAHGHTYVMSTGIALIFTAYMISPFAVKHLAWSLLELRTFVVMVLFLYGVFLVLFGILKQFPDLLAEFFGDPGHALVPSMMGILYIEHNIAFDWVTFAVIATPVIILSVIKIFRRLVYRISNYRTKKEEA</sequence>
<proteinExistence type="predicted"/>
<dbReference type="RefSeq" id="WP_136064042.1">
    <property type="nucleotide sequence ID" value="NZ_CAAHFH010000002.1"/>
</dbReference>
<protein>
    <submittedName>
        <fullName evidence="2">Uncharacterized protein</fullName>
    </submittedName>
</protein>
<keyword evidence="3" id="KW-1185">Reference proteome</keyword>
<organism evidence="2 3">
    <name type="scientific">Pontiella sulfatireligans</name>
    <dbReference type="NCBI Taxonomy" id="2750658"/>
    <lineage>
        <taxon>Bacteria</taxon>
        <taxon>Pseudomonadati</taxon>
        <taxon>Kiritimatiellota</taxon>
        <taxon>Kiritimatiellia</taxon>
        <taxon>Kiritimatiellales</taxon>
        <taxon>Pontiellaceae</taxon>
        <taxon>Pontiella</taxon>
    </lineage>
</organism>
<evidence type="ECO:0000256" key="1">
    <source>
        <dbReference type="SAM" id="Phobius"/>
    </source>
</evidence>
<gene>
    <name evidence="2" type="ORF">SCARR_04669</name>
</gene>
<dbReference type="Proteomes" id="UP000346198">
    <property type="component" value="Unassembled WGS sequence"/>
</dbReference>
<accession>A0A6C2UTM3</accession>
<evidence type="ECO:0000313" key="2">
    <source>
        <dbReference type="EMBL" id="VGO22584.1"/>
    </source>
</evidence>
<feature type="transmembrane region" description="Helical" evidence="1">
    <location>
        <begin position="55"/>
        <end position="75"/>
    </location>
</feature>
<evidence type="ECO:0000313" key="3">
    <source>
        <dbReference type="Proteomes" id="UP000346198"/>
    </source>
</evidence>
<dbReference type="EMBL" id="CAAHFH010000002">
    <property type="protein sequence ID" value="VGO22584.1"/>
    <property type="molecule type" value="Genomic_DNA"/>
</dbReference>
<dbReference type="AlphaFoldDB" id="A0A6C2UTM3"/>
<keyword evidence="1" id="KW-0472">Membrane</keyword>
<reference evidence="2 3" key="1">
    <citation type="submission" date="2019-04" db="EMBL/GenBank/DDBJ databases">
        <authorList>
            <person name="Van Vliet M D."/>
        </authorList>
    </citation>
    <scope>NUCLEOTIDE SEQUENCE [LARGE SCALE GENOMIC DNA]</scope>
    <source>
        <strain evidence="2 3">F21</strain>
    </source>
</reference>
<feature type="transmembrane region" description="Helical" evidence="1">
    <location>
        <begin position="87"/>
        <end position="106"/>
    </location>
</feature>
<name>A0A6C2UTM3_9BACT</name>
<feature type="transmembrane region" description="Helical" evidence="1">
    <location>
        <begin position="142"/>
        <end position="161"/>
    </location>
</feature>
<feature type="transmembrane region" description="Helical" evidence="1">
    <location>
        <begin position="21"/>
        <end position="43"/>
    </location>
</feature>